<dbReference type="RefSeq" id="WP_182498707.1">
    <property type="nucleotide sequence ID" value="NZ_BMKM01000007.1"/>
</dbReference>
<proteinExistence type="predicted"/>
<feature type="transmembrane region" description="Helical" evidence="1">
    <location>
        <begin position="34"/>
        <end position="56"/>
    </location>
</feature>
<dbReference type="Proteomes" id="UP000614460">
    <property type="component" value="Unassembled WGS sequence"/>
</dbReference>
<feature type="transmembrane region" description="Helical" evidence="1">
    <location>
        <begin position="93"/>
        <end position="109"/>
    </location>
</feature>
<keyword evidence="1" id="KW-0472">Membrane</keyword>
<feature type="transmembrane region" description="Helical" evidence="1">
    <location>
        <begin position="121"/>
        <end position="141"/>
    </location>
</feature>
<accession>A0A8H9G454</accession>
<comment type="caution">
    <text evidence="2">The sequence shown here is derived from an EMBL/GenBank/DDBJ whole genome shotgun (WGS) entry which is preliminary data.</text>
</comment>
<evidence type="ECO:0000313" key="3">
    <source>
        <dbReference type="Proteomes" id="UP000614460"/>
    </source>
</evidence>
<reference evidence="2" key="1">
    <citation type="journal article" date="2014" name="Int. J. Syst. Evol. Microbiol.">
        <title>Complete genome sequence of Corynebacterium casei LMG S-19264T (=DSM 44701T), isolated from a smear-ripened cheese.</title>
        <authorList>
            <consortium name="US DOE Joint Genome Institute (JGI-PGF)"/>
            <person name="Walter F."/>
            <person name="Albersmeier A."/>
            <person name="Kalinowski J."/>
            <person name="Ruckert C."/>
        </authorList>
    </citation>
    <scope>NUCLEOTIDE SEQUENCE</scope>
    <source>
        <strain evidence="2">CGMCC 1.15966</strain>
    </source>
</reference>
<protein>
    <recommendedName>
        <fullName evidence="4">DUF962 domain-containing protein</fullName>
    </recommendedName>
</protein>
<name>A0A8H9G454_9SPHI</name>
<keyword evidence="1" id="KW-1133">Transmembrane helix</keyword>
<gene>
    <name evidence="2" type="ORF">GCM10011516_25760</name>
</gene>
<evidence type="ECO:0008006" key="4">
    <source>
        <dbReference type="Google" id="ProtNLM"/>
    </source>
</evidence>
<feature type="transmembrane region" description="Helical" evidence="1">
    <location>
        <begin position="68"/>
        <end position="87"/>
    </location>
</feature>
<feature type="transmembrane region" description="Helical" evidence="1">
    <location>
        <begin position="147"/>
        <end position="164"/>
    </location>
</feature>
<reference evidence="2" key="2">
    <citation type="submission" date="2020-09" db="EMBL/GenBank/DDBJ databases">
        <authorList>
            <person name="Sun Q."/>
            <person name="Zhou Y."/>
        </authorList>
    </citation>
    <scope>NUCLEOTIDE SEQUENCE</scope>
    <source>
        <strain evidence="2">CGMCC 1.15966</strain>
    </source>
</reference>
<keyword evidence="3" id="KW-1185">Reference proteome</keyword>
<dbReference type="EMBL" id="BMKM01000007">
    <property type="protein sequence ID" value="GGE26928.1"/>
    <property type="molecule type" value="Genomic_DNA"/>
</dbReference>
<evidence type="ECO:0000256" key="1">
    <source>
        <dbReference type="SAM" id="Phobius"/>
    </source>
</evidence>
<organism evidence="2 3">
    <name type="scientific">Sphingobacterium cellulitidis</name>
    <dbReference type="NCBI Taxonomy" id="1768011"/>
    <lineage>
        <taxon>Bacteria</taxon>
        <taxon>Pseudomonadati</taxon>
        <taxon>Bacteroidota</taxon>
        <taxon>Sphingobacteriia</taxon>
        <taxon>Sphingobacteriales</taxon>
        <taxon>Sphingobacteriaceae</taxon>
        <taxon>Sphingobacterium</taxon>
    </lineage>
</organism>
<sequence length="174" mass="20022">MKKKAPESNKKVENTRPVERYFNELDQTYGEGNLIVYSIFLFLAFFAIMGLIWIFPFPQFDFLVKMNAHTFLNWGSFFIAIVVYSYLKLAPTLSYAVLFCIGIMSYFIVQLEYVERDGGPSVILVCSIIAVISLLGLFFSSSKVKKGNASFLSLLTIGPIWLWSKVFDKLKWKY</sequence>
<evidence type="ECO:0000313" key="2">
    <source>
        <dbReference type="EMBL" id="GGE26928.1"/>
    </source>
</evidence>
<keyword evidence="1" id="KW-0812">Transmembrane</keyword>
<dbReference type="AlphaFoldDB" id="A0A8H9G454"/>